<dbReference type="GO" id="GO:0022857">
    <property type="term" value="F:transmembrane transporter activity"/>
    <property type="evidence" value="ECO:0007669"/>
    <property type="project" value="TreeGrafter"/>
</dbReference>
<comment type="subcellular location">
    <subcellularLocation>
        <location evidence="1">Cell membrane</location>
        <topology evidence="1">Multi-pass membrane protein</topology>
    </subcellularLocation>
</comment>
<dbReference type="PANTHER" id="PTHR30572">
    <property type="entry name" value="MEMBRANE COMPONENT OF TRANSPORTER-RELATED"/>
    <property type="match status" value="1"/>
</dbReference>
<gene>
    <name evidence="8" type="ORF">CE91St55_63080</name>
</gene>
<evidence type="ECO:0000256" key="2">
    <source>
        <dbReference type="ARBA" id="ARBA00022475"/>
    </source>
</evidence>
<feature type="domain" description="ABC3 transporter permease C-terminal" evidence="7">
    <location>
        <begin position="609"/>
        <end position="722"/>
    </location>
</feature>
<name>A0A413LIJ0_9FIRM</name>
<keyword evidence="2" id="KW-1003">Cell membrane</keyword>
<evidence type="ECO:0000256" key="5">
    <source>
        <dbReference type="ARBA" id="ARBA00023136"/>
    </source>
</evidence>
<keyword evidence="3" id="KW-0812">Transmembrane</keyword>
<dbReference type="InterPro" id="IPR050250">
    <property type="entry name" value="Macrolide_Exporter_MacB"/>
</dbReference>
<sequence length="736" mass="82387">MWKDYSAGYIKHNRASSVTVMAAAFISALLLSLLCSLFYNFWIYEIERLGAEEGIWQGRIVGEIDTKQLESIRNFANVKTASVNEKLSDGQEAVIDICLHNRRTILTDMPKIAELAGISQEAVSYHHSLLSMYLIRDPMDPAPRLIFPFLLGTTVLACFSLIMIINHSFAVSMYARIHQIGIFSSIGATPGQIRICLLQEAAMLCVIPVIAGNLLGILISVWIIGQTNVLAGDTAGRQEAVWQYHPWVLVFTFLITILTVWISAWMPAKKMSRLTPLEAIRNTGELQLKKKKKIRILPLLFGVEGELAGNALKAQRKALRTTTLSLVLSFLAFTLMQCFFTLTGVSQRMTYFEGYQNVWDIMVTVQDAGIDSFEKAEEIQALSGVADSAVYQKAAAKRIVTEDEISSEMAALGGFMHAPENYVTKTEEGWLVNAPLVILDDSSFLEYCGMIGAAPRLDGAVVRNQIDDVTDPDFRNRDSHDYLTGQQKTSVLRQAAREELTAEVPVLAYTREVPELREEYGSLDLYELVHFLPVSLWKQIRGQIGGEEEDFYIRILADDTTSLEALNRIKEELQEILNPEYEVLIENRIQKKIDNDHMIHGMMTVLGGFCVLLALIGIGNLFSNTLGFVRQRNREFARYMSIGMTPGGLRKLFCIEALVIAGRPVLITIPLTVLMTGYMIKISYLEPVIFIKEAPVIPVLAFLFMIAGFVALAYYLSWKKVSIVNLRAALSDDTMI</sequence>
<organism evidence="8 9">
    <name type="scientific">Hungatella hathewayi</name>
    <dbReference type="NCBI Taxonomy" id="154046"/>
    <lineage>
        <taxon>Bacteria</taxon>
        <taxon>Bacillati</taxon>
        <taxon>Bacillota</taxon>
        <taxon>Clostridia</taxon>
        <taxon>Lachnospirales</taxon>
        <taxon>Lachnospiraceae</taxon>
        <taxon>Hungatella</taxon>
    </lineage>
</organism>
<keyword evidence="4" id="KW-1133">Transmembrane helix</keyword>
<dbReference type="AlphaFoldDB" id="A0A413LIJ0"/>
<dbReference type="Pfam" id="PF02687">
    <property type="entry name" value="FtsX"/>
    <property type="match status" value="2"/>
</dbReference>
<evidence type="ECO:0000256" key="4">
    <source>
        <dbReference type="ARBA" id="ARBA00022989"/>
    </source>
</evidence>
<feature type="domain" description="ABC3 transporter permease C-terminal" evidence="7">
    <location>
        <begin position="155"/>
        <end position="276"/>
    </location>
</feature>
<dbReference type="PANTHER" id="PTHR30572:SF4">
    <property type="entry name" value="ABC TRANSPORTER PERMEASE YTRF"/>
    <property type="match status" value="1"/>
</dbReference>
<reference evidence="8" key="1">
    <citation type="submission" date="2022-01" db="EMBL/GenBank/DDBJ databases">
        <title>Novel bile acid biosynthetic pathways are enriched in the microbiome of centenarians.</title>
        <authorList>
            <person name="Sato Y."/>
            <person name="Atarashi K."/>
            <person name="Plichta R.D."/>
            <person name="Arai Y."/>
            <person name="Sasajima S."/>
            <person name="Kearney M.S."/>
            <person name="Suda W."/>
            <person name="Takeshita K."/>
            <person name="Sasaki T."/>
            <person name="Okamoto S."/>
            <person name="Skelly N.A."/>
            <person name="Okamura Y."/>
            <person name="Vlamakis H."/>
            <person name="Li Y."/>
            <person name="Tanoue T."/>
            <person name="Takei H."/>
            <person name="Nittono H."/>
            <person name="Narushima S."/>
            <person name="Irie J."/>
            <person name="Itoh H."/>
            <person name="Moriya K."/>
            <person name="Sugiura Y."/>
            <person name="Suematsu M."/>
            <person name="Moritoki N."/>
            <person name="Shibata S."/>
            <person name="Littman R.D."/>
            <person name="Fischbach A.M."/>
            <person name="Uwamino Y."/>
            <person name="Inoue T."/>
            <person name="Honda A."/>
            <person name="Hattori M."/>
            <person name="Murai T."/>
            <person name="Xavier J.R."/>
            <person name="Hirose N."/>
            <person name="Honda K."/>
        </authorList>
    </citation>
    <scope>NUCLEOTIDE SEQUENCE</scope>
    <source>
        <strain evidence="8">CE91-St55</strain>
    </source>
</reference>
<comment type="caution">
    <text evidence="8">The sequence shown here is derived from an EMBL/GenBank/DDBJ whole genome shotgun (WGS) entry which is preliminary data.</text>
</comment>
<evidence type="ECO:0000256" key="1">
    <source>
        <dbReference type="ARBA" id="ARBA00004651"/>
    </source>
</evidence>
<comment type="similarity">
    <text evidence="6">Belongs to the ABC-4 integral membrane protein family.</text>
</comment>
<accession>A0A413LIJ0</accession>
<evidence type="ECO:0000259" key="7">
    <source>
        <dbReference type="Pfam" id="PF02687"/>
    </source>
</evidence>
<evidence type="ECO:0000313" key="8">
    <source>
        <dbReference type="EMBL" id="GKH04327.1"/>
    </source>
</evidence>
<dbReference type="GeneID" id="93150604"/>
<evidence type="ECO:0000256" key="3">
    <source>
        <dbReference type="ARBA" id="ARBA00022692"/>
    </source>
</evidence>
<keyword evidence="5" id="KW-0472">Membrane</keyword>
<evidence type="ECO:0000313" key="9">
    <source>
        <dbReference type="Proteomes" id="UP001055091"/>
    </source>
</evidence>
<dbReference type="InterPro" id="IPR003838">
    <property type="entry name" value="ABC3_permease_C"/>
</dbReference>
<dbReference type="Proteomes" id="UP001055091">
    <property type="component" value="Unassembled WGS sequence"/>
</dbReference>
<protein>
    <submittedName>
        <fullName evidence="8">ABC transporter permease</fullName>
    </submittedName>
</protein>
<dbReference type="RefSeq" id="WP_006773777.1">
    <property type="nucleotide sequence ID" value="NZ_BQNJ01000002.1"/>
</dbReference>
<evidence type="ECO:0000256" key="6">
    <source>
        <dbReference type="ARBA" id="ARBA00038076"/>
    </source>
</evidence>
<dbReference type="EMBL" id="BQNJ01000002">
    <property type="protein sequence ID" value="GKH04327.1"/>
    <property type="molecule type" value="Genomic_DNA"/>
</dbReference>
<dbReference type="GO" id="GO:0005886">
    <property type="term" value="C:plasma membrane"/>
    <property type="evidence" value="ECO:0007669"/>
    <property type="project" value="UniProtKB-SubCell"/>
</dbReference>
<proteinExistence type="inferred from homology"/>